<geneLocation type="plasmid" evidence="1">
    <name>pSE456_1</name>
</geneLocation>
<evidence type="ECO:0000313" key="1">
    <source>
        <dbReference type="EMBL" id="QRX38767.1"/>
    </source>
</evidence>
<dbReference type="EMBL" id="MW364978">
    <property type="protein sequence ID" value="QRX38767.1"/>
    <property type="molecule type" value="Genomic_DNA"/>
</dbReference>
<protein>
    <submittedName>
        <fullName evidence="1">Uncharacterized protein</fullName>
    </submittedName>
</protein>
<reference evidence="1" key="1">
    <citation type="submission" date="2020-12" db="EMBL/GenBank/DDBJ databases">
        <title>Staphylococcus epidermidis phages transfer antimicrobial-resistance plasmids and enable chromosomal island mobilization.</title>
        <authorList>
            <person name="Fisarova L."/>
            <person name="Botka T."/>
            <person name="Du X."/>
            <person name="Maslanova I."/>
            <person name="Bardy P."/>
            <person name="Pantucek R."/>
            <person name="Muhlenbruch L."/>
            <person name="Benesik M."/>
            <person name="Winstel V."/>
            <person name="Larsen J."/>
            <person name="Rosenstein R."/>
            <person name="Peschel A."/>
            <person name="Doskar J."/>
        </authorList>
    </citation>
    <scope>NUCLEOTIDE SEQUENCE</scope>
    <source>
        <strain evidence="1">SE456</strain>
        <plasmid evidence="1">pSE456_1</plasmid>
    </source>
</reference>
<proteinExistence type="predicted"/>
<keyword evidence="1" id="KW-0614">Plasmid</keyword>
<name>A0A894TLE8_STAEP</name>
<sequence length="75" mass="8402">MKKSIIASSITEAIEINVCHPFNLRDPSQTLLIKKLKGIYFKDFLTSSPYLGINGTKLVAISTINIRKTPPYDSF</sequence>
<dbReference type="AlphaFoldDB" id="A0A894TLE8"/>
<dbReference type="RefSeq" id="WP_186310820.1">
    <property type="nucleotide sequence ID" value="NZ_CP090994.1"/>
</dbReference>
<organism evidence="1">
    <name type="scientific">Staphylococcus epidermidis</name>
    <dbReference type="NCBI Taxonomy" id="1282"/>
    <lineage>
        <taxon>Bacteria</taxon>
        <taxon>Bacillati</taxon>
        <taxon>Bacillota</taxon>
        <taxon>Bacilli</taxon>
        <taxon>Bacillales</taxon>
        <taxon>Staphylococcaceae</taxon>
        <taxon>Staphylococcus</taxon>
    </lineage>
</organism>
<accession>A0A894TLE8</accession>